<gene>
    <name evidence="1" type="ordered locus">Mpe_B0290</name>
</gene>
<evidence type="ECO:0008006" key="3">
    <source>
        <dbReference type="Google" id="ProtNLM"/>
    </source>
</evidence>
<dbReference type="KEGG" id="mpt:Mpe_B0290"/>
<keyword evidence="1" id="KW-0614">Plasmid</keyword>
<proteinExistence type="predicted"/>
<evidence type="ECO:0000313" key="1">
    <source>
        <dbReference type="EMBL" id="ABM97065.1"/>
    </source>
</evidence>
<accession>A2SNC6</accession>
<keyword evidence="2" id="KW-1185">Reference proteome</keyword>
<protein>
    <recommendedName>
        <fullName evidence="3">DUF1064 domain-containing protein</fullName>
    </recommendedName>
</protein>
<evidence type="ECO:0000313" key="2">
    <source>
        <dbReference type="Proteomes" id="UP000000366"/>
    </source>
</evidence>
<geneLocation type="plasmid" evidence="1 2">
    <name>RPME01</name>
</geneLocation>
<dbReference type="Proteomes" id="UP000000366">
    <property type="component" value="Plasmid RPME01"/>
</dbReference>
<dbReference type="AlphaFoldDB" id="A2SNC6"/>
<dbReference type="EMBL" id="CP000556">
    <property type="protein sequence ID" value="ABM97065.1"/>
    <property type="molecule type" value="Genomic_DNA"/>
</dbReference>
<dbReference type="HOGENOM" id="CLU_129139_0_0_4"/>
<sequence length="141" mass="16311">MPNVTDRMSAADYLAMIQARAGGAAPTKRKNKFGNRRGLEFDGEKYDSSKELKHHQMLKLARTAADPRDRVVRIERQVPYVLLDKQEGERAVRYYADFVVEYADGRTEVHDTKSPPTRADKTYVIKRKLMLSRHGIRIQEF</sequence>
<reference evidence="1 2" key="1">
    <citation type="journal article" date="2007" name="J. Bacteriol.">
        <title>Whole-genome analysis of the methyl tert-butyl ether-degrading beta-proteobacterium Methylibium petroleiphilum PM1.</title>
        <authorList>
            <person name="Kane S.R."/>
            <person name="Chakicherla A.Y."/>
            <person name="Chain P.S.G."/>
            <person name="Schmidt R."/>
            <person name="Shin M.W."/>
            <person name="Legler T.C."/>
            <person name="Scow K.M."/>
            <person name="Larimer F.W."/>
            <person name="Lucas S.M."/>
            <person name="Richardson P.M."/>
            <person name="Hristova K.R."/>
        </authorList>
    </citation>
    <scope>NUCLEOTIDE SEQUENCE [LARGE SCALE GENOMIC DNA]</scope>
    <source>
        <strain evidence="2">ATCC BAA-1232 / LMG 22953 / PM1</strain>
        <plasmid evidence="1 2">RPME01</plasmid>
    </source>
</reference>
<dbReference type="RefSeq" id="WP_011831653.1">
    <property type="nucleotide sequence ID" value="NC_008826.1"/>
</dbReference>
<name>A2SNC6_METPP</name>
<organism evidence="1 2">
    <name type="scientific">Methylibium petroleiphilum (strain ATCC BAA-1232 / LMG 22953 / PM1)</name>
    <dbReference type="NCBI Taxonomy" id="420662"/>
    <lineage>
        <taxon>Bacteria</taxon>
        <taxon>Pseudomonadati</taxon>
        <taxon>Pseudomonadota</taxon>
        <taxon>Betaproteobacteria</taxon>
        <taxon>Burkholderiales</taxon>
        <taxon>Sphaerotilaceae</taxon>
        <taxon>Methylibium</taxon>
    </lineage>
</organism>
<dbReference type="Pfam" id="PF06356">
    <property type="entry name" value="DUF1064"/>
    <property type="match status" value="1"/>
</dbReference>
<dbReference type="InterPro" id="IPR009414">
    <property type="entry name" value="DUF1064"/>
</dbReference>